<evidence type="ECO:0000313" key="1">
    <source>
        <dbReference type="EMBL" id="QBO63848.1"/>
    </source>
</evidence>
<organismHost>
    <name type="scientific">Escherichia coli</name>
    <dbReference type="NCBI Taxonomy" id="562"/>
</organismHost>
<dbReference type="EMBL" id="MK327938">
    <property type="protein sequence ID" value="QBO63848.1"/>
    <property type="molecule type" value="Genomic_DNA"/>
</dbReference>
<evidence type="ECO:0000313" key="2">
    <source>
        <dbReference type="Proteomes" id="UP000294673"/>
    </source>
</evidence>
<dbReference type="Proteomes" id="UP000294673">
    <property type="component" value="Segment"/>
</dbReference>
<reference evidence="1 2" key="1">
    <citation type="submission" date="2018-12" db="EMBL/GenBank/DDBJ databases">
        <title>Still something new to discover - new insights into E. coli phage diversity and taxonomy.</title>
        <authorList>
            <person name="Korf I.H.E."/>
            <person name="Adriaennsens E."/>
            <person name="Dreiseikelmann B."/>
            <person name="Kropinski A."/>
            <person name="Nimtz M."/>
            <person name="Meier-Kolthoff J.P."/>
            <person name="Rohde M."/>
            <person name="van Raaij M."/>
            <person name="Wittmann J."/>
        </authorList>
    </citation>
    <scope>NUCLEOTIDE SEQUENCE [LARGE SCALE GENOMIC DNA]</scope>
</reference>
<name>A0A482GE31_BPGOS</name>
<keyword evidence="2" id="KW-1185">Reference proteome</keyword>
<proteinExistence type="predicted"/>
<sequence>MENVLQQPMTSLFQGIDDEPVESFGIAGNILDASNIENQFHSIDETNTAMKEGEQHLQTLNKLRLDIVPNMAEVEERDINTIKHIASTAAAGMGMDPNHIIEGLEEETSSGMSLNMESFDKTAKEATRALWLYMNELYRYAIDICNRCYRRFVRQVKPLLKKAAALKTISEYDVDEDNAFWENFPYNWRYLHPKGGAVSSIADLRQTAENIVTNTGILAAWHRQLDPLLMQLLKAPSADNKEGIAAENEACWENILEAINEALCEKPLTPTGTDDLVVDVPVGASYLKLHNIEDATGTQFSVVWEAAPFQSAKDGFRFLPLNDVIDGTNAIINALSTLWSTLRQLEFKRCLEASLADQDEWIQPYERLLQQMGNNDTAASAIVQRVGIARNVVGFQAVAFARFLLTVCDVIDGLNDYLDAHLELEETSNAADQ</sequence>
<gene>
    <name evidence="1" type="ORF">Goslar_00055</name>
</gene>
<accession>A0A482GE31</accession>
<organism evidence="1 2">
    <name type="scientific">Escherichia phage vB_EcoM_Goslar</name>
    <dbReference type="NCBI Taxonomy" id="2502409"/>
    <lineage>
        <taxon>Viruses</taxon>
        <taxon>Duplodnaviria</taxon>
        <taxon>Heunggongvirae</taxon>
        <taxon>Uroviricota</taxon>
        <taxon>Caudoviricetes</taxon>
        <taxon>Chimalliviridae</taxon>
        <taxon>Goslarvirus</taxon>
        <taxon>Goslarvirus goslar</taxon>
    </lineage>
</organism>
<protein>
    <submittedName>
        <fullName evidence="1">Uncharacterized protein</fullName>
    </submittedName>
</protein>